<keyword evidence="2" id="KW-1185">Reference proteome</keyword>
<organism evidence="1 2">
    <name type="scientific">Punica granatum</name>
    <name type="common">Pomegranate</name>
    <dbReference type="NCBI Taxonomy" id="22663"/>
    <lineage>
        <taxon>Eukaryota</taxon>
        <taxon>Viridiplantae</taxon>
        <taxon>Streptophyta</taxon>
        <taxon>Embryophyta</taxon>
        <taxon>Tracheophyta</taxon>
        <taxon>Spermatophyta</taxon>
        <taxon>Magnoliopsida</taxon>
        <taxon>eudicotyledons</taxon>
        <taxon>Gunneridae</taxon>
        <taxon>Pentapetalae</taxon>
        <taxon>rosids</taxon>
        <taxon>malvids</taxon>
        <taxon>Myrtales</taxon>
        <taxon>Lythraceae</taxon>
        <taxon>Punica</taxon>
    </lineage>
</organism>
<dbReference type="InterPro" id="IPR040273">
    <property type="entry name" value="PIP1"/>
</dbReference>
<dbReference type="AlphaFoldDB" id="A0A2I0K5H5"/>
<accession>A0A2I0K5H5</accession>
<proteinExistence type="predicted"/>
<gene>
    <name evidence="1" type="ORF">CRG98_015773</name>
</gene>
<dbReference type="PANTHER" id="PTHR37245">
    <property type="entry name" value="PAMP-INDUCED SECRETED PEPTIDE 1"/>
    <property type="match status" value="1"/>
</dbReference>
<dbReference type="GO" id="GO:0006952">
    <property type="term" value="P:defense response"/>
    <property type="evidence" value="ECO:0007669"/>
    <property type="project" value="InterPro"/>
</dbReference>
<dbReference type="PANTHER" id="PTHR37245:SF4">
    <property type="entry name" value="PAMP-INDUCED SECRETED PEPTIDE 1"/>
    <property type="match status" value="1"/>
</dbReference>
<reference evidence="1 2" key="1">
    <citation type="submission" date="2017-11" db="EMBL/GenBank/DDBJ databases">
        <title>De-novo sequencing of pomegranate (Punica granatum L.) genome.</title>
        <authorList>
            <person name="Akparov Z."/>
            <person name="Amiraslanov A."/>
            <person name="Hajiyeva S."/>
            <person name="Abbasov M."/>
            <person name="Kaur K."/>
            <person name="Hamwieh A."/>
            <person name="Solovyev V."/>
            <person name="Salamov A."/>
            <person name="Braich B."/>
            <person name="Kosarev P."/>
            <person name="Mahmoud A."/>
            <person name="Hajiyev E."/>
            <person name="Babayeva S."/>
            <person name="Izzatullayeva V."/>
            <person name="Mammadov A."/>
            <person name="Mammadov A."/>
            <person name="Sharifova S."/>
            <person name="Ojaghi J."/>
            <person name="Eynullazada K."/>
            <person name="Bayramov B."/>
            <person name="Abdulazimova A."/>
            <person name="Shahmuradov I."/>
        </authorList>
    </citation>
    <scope>NUCLEOTIDE SEQUENCE [LARGE SCALE GENOMIC DNA]</scope>
    <source>
        <strain evidence="2">cv. AG2017</strain>
        <tissue evidence="1">Leaf</tissue>
    </source>
</reference>
<dbReference type="Proteomes" id="UP000233551">
    <property type="component" value="Unassembled WGS sequence"/>
</dbReference>
<evidence type="ECO:0000313" key="2">
    <source>
        <dbReference type="Proteomes" id="UP000233551"/>
    </source>
</evidence>
<sequence>MMSKRSSSMVEASRVLPEDFARSNHLASVVYEKARFAMGSWLQQLASGPSPKGPGH</sequence>
<comment type="caution">
    <text evidence="1">The sequence shown here is derived from an EMBL/GenBank/DDBJ whole genome shotgun (WGS) entry which is preliminary data.</text>
</comment>
<dbReference type="EMBL" id="PGOL01000868">
    <property type="protein sequence ID" value="PKI63789.1"/>
    <property type="molecule type" value="Genomic_DNA"/>
</dbReference>
<protein>
    <submittedName>
        <fullName evidence="1">Uncharacterized protein</fullName>
    </submittedName>
</protein>
<evidence type="ECO:0000313" key="1">
    <source>
        <dbReference type="EMBL" id="PKI63789.1"/>
    </source>
</evidence>
<name>A0A2I0K5H5_PUNGR</name>